<dbReference type="InterPro" id="IPR058240">
    <property type="entry name" value="rSAM_sf"/>
</dbReference>
<dbReference type="GO" id="GO:0016491">
    <property type="term" value="F:oxidoreductase activity"/>
    <property type="evidence" value="ECO:0007669"/>
    <property type="project" value="UniProtKB-KW"/>
</dbReference>
<evidence type="ECO:0000256" key="3">
    <source>
        <dbReference type="ARBA" id="ARBA00022691"/>
    </source>
</evidence>
<keyword evidence="6" id="KW-0408">Iron</keyword>
<dbReference type="GO" id="GO:0046872">
    <property type="term" value="F:metal ion binding"/>
    <property type="evidence" value="ECO:0007669"/>
    <property type="project" value="UniProtKB-KW"/>
</dbReference>
<sequence>MYENVRKWKMLSLFNKLKMSMNVGKEIILAKYFGKIVSISIKVFITNKCNLNCSYCYPIINKGIRKFGRNMSKEELFQLFDELAKLGNEGGSSSGRGTIDERRFGEIVDYVKSKDILCEAITNGYYVADKIDEVDKLNSICISIDGNEEETDYYRGRGCYKKAMEAIKLCSERGIPTRLHSVITRINKDSLNALEIAKEYGAGITVSPIITNEYCGIKYDPEICLSRDETKELFERLLEYKLNGYPINFSCNTLKYFIDYPFEDYDEVIKKGDSRLKRLSGRKSKIPLCKRMYLSPEMEADGTIYPCATLMHAPNSPNVREMGLMESLVGLKDMECATCGSITDQELNSLLNMNLNTVREVVKYFFTSVR</sequence>
<dbReference type="EMBL" id="MAYW01000248">
    <property type="protein sequence ID" value="ODS30293.1"/>
    <property type="molecule type" value="Genomic_DNA"/>
</dbReference>
<evidence type="ECO:0000259" key="8">
    <source>
        <dbReference type="PROSITE" id="PS51918"/>
    </source>
</evidence>
<accession>A0A1E3X3P6</accession>
<keyword evidence="2" id="KW-0004">4Fe-4S</keyword>
<proteinExistence type="predicted"/>
<keyword evidence="5" id="KW-0560">Oxidoreductase</keyword>
<dbReference type="InterPro" id="IPR050377">
    <property type="entry name" value="Radical_SAM_PqqE_MftC-like"/>
</dbReference>
<evidence type="ECO:0000313" key="10">
    <source>
        <dbReference type="Proteomes" id="UP000094056"/>
    </source>
</evidence>
<organism evidence="9 10">
    <name type="scientific">Candidatus Scalindua rubra</name>
    <dbReference type="NCBI Taxonomy" id="1872076"/>
    <lineage>
        <taxon>Bacteria</taxon>
        <taxon>Pseudomonadati</taxon>
        <taxon>Planctomycetota</taxon>
        <taxon>Candidatus Brocadiia</taxon>
        <taxon>Candidatus Brocadiales</taxon>
        <taxon>Candidatus Scalinduaceae</taxon>
        <taxon>Candidatus Scalindua</taxon>
    </lineage>
</organism>
<dbReference type="Proteomes" id="UP000094056">
    <property type="component" value="Unassembled WGS sequence"/>
</dbReference>
<dbReference type="GO" id="GO:0051539">
    <property type="term" value="F:4 iron, 4 sulfur cluster binding"/>
    <property type="evidence" value="ECO:0007669"/>
    <property type="project" value="UniProtKB-KW"/>
</dbReference>
<evidence type="ECO:0000256" key="1">
    <source>
        <dbReference type="ARBA" id="ARBA00001966"/>
    </source>
</evidence>
<dbReference type="Gene3D" id="3.20.20.70">
    <property type="entry name" value="Aldolase class I"/>
    <property type="match status" value="1"/>
</dbReference>
<dbReference type="InterPro" id="IPR013785">
    <property type="entry name" value="Aldolase_TIM"/>
</dbReference>
<dbReference type="Pfam" id="PF04055">
    <property type="entry name" value="Radical_SAM"/>
    <property type="match status" value="1"/>
</dbReference>
<dbReference type="SFLD" id="SFLDG01067">
    <property type="entry name" value="SPASM/twitch_domain_containing"/>
    <property type="match status" value="1"/>
</dbReference>
<dbReference type="AlphaFoldDB" id="A0A1E3X3P6"/>
<reference evidence="9 10" key="1">
    <citation type="submission" date="2016-07" db="EMBL/GenBank/DDBJ databases">
        <title>Draft genome of Scalindua rubra, obtained from a brine-seawater interface in the Red Sea, sheds light on salt adaptation in anammox bacteria.</title>
        <authorList>
            <person name="Speth D.R."/>
            <person name="Lagkouvardos I."/>
            <person name="Wang Y."/>
            <person name="Qian P.-Y."/>
            <person name="Dutilh B.E."/>
            <person name="Jetten M.S."/>
        </authorList>
    </citation>
    <scope>NUCLEOTIDE SEQUENCE [LARGE SCALE GENOMIC DNA]</scope>
    <source>
        <strain evidence="9">BSI-1</strain>
    </source>
</reference>
<evidence type="ECO:0000256" key="6">
    <source>
        <dbReference type="ARBA" id="ARBA00023004"/>
    </source>
</evidence>
<comment type="caution">
    <text evidence="9">The sequence shown here is derived from an EMBL/GenBank/DDBJ whole genome shotgun (WGS) entry which is preliminary data.</text>
</comment>
<dbReference type="SUPFAM" id="SSF102114">
    <property type="entry name" value="Radical SAM enzymes"/>
    <property type="match status" value="1"/>
</dbReference>
<dbReference type="CDD" id="cd01335">
    <property type="entry name" value="Radical_SAM"/>
    <property type="match status" value="1"/>
</dbReference>
<keyword evidence="4" id="KW-0479">Metal-binding</keyword>
<keyword evidence="3" id="KW-0949">S-adenosyl-L-methionine</keyword>
<keyword evidence="7" id="KW-0411">Iron-sulfur</keyword>
<dbReference type="PROSITE" id="PS51918">
    <property type="entry name" value="RADICAL_SAM"/>
    <property type="match status" value="1"/>
</dbReference>
<dbReference type="InterPro" id="IPR000385">
    <property type="entry name" value="MoaA_NifB_PqqE_Fe-S-bd_CS"/>
</dbReference>
<name>A0A1E3X3P6_9BACT</name>
<dbReference type="PROSITE" id="PS01305">
    <property type="entry name" value="MOAA_NIFB_PQQE"/>
    <property type="match status" value="1"/>
</dbReference>
<dbReference type="InterPro" id="IPR007197">
    <property type="entry name" value="rSAM"/>
</dbReference>
<gene>
    <name evidence="9" type="primary">nirJ</name>
    <name evidence="9" type="ORF">SCARUB_04598</name>
</gene>
<dbReference type="PATRIC" id="fig|1872076.5.peg.5523"/>
<dbReference type="PANTHER" id="PTHR11228">
    <property type="entry name" value="RADICAL SAM DOMAIN PROTEIN"/>
    <property type="match status" value="1"/>
</dbReference>
<evidence type="ECO:0000256" key="7">
    <source>
        <dbReference type="ARBA" id="ARBA00023014"/>
    </source>
</evidence>
<evidence type="ECO:0000256" key="2">
    <source>
        <dbReference type="ARBA" id="ARBA00022485"/>
    </source>
</evidence>
<evidence type="ECO:0000256" key="5">
    <source>
        <dbReference type="ARBA" id="ARBA00023002"/>
    </source>
</evidence>
<comment type="cofactor">
    <cofactor evidence="1">
        <name>[4Fe-4S] cluster</name>
        <dbReference type="ChEBI" id="CHEBI:49883"/>
    </cofactor>
</comment>
<dbReference type="PANTHER" id="PTHR11228:SF7">
    <property type="entry name" value="PQQA PEPTIDE CYCLASE"/>
    <property type="match status" value="1"/>
</dbReference>
<dbReference type="SFLD" id="SFLDS00029">
    <property type="entry name" value="Radical_SAM"/>
    <property type="match status" value="1"/>
</dbReference>
<protein>
    <submittedName>
        <fullName evidence="9">Cofactor synthesis protein nirJ</fullName>
    </submittedName>
</protein>
<evidence type="ECO:0000256" key="4">
    <source>
        <dbReference type="ARBA" id="ARBA00022723"/>
    </source>
</evidence>
<feature type="domain" description="Radical SAM core" evidence="8">
    <location>
        <begin position="31"/>
        <end position="248"/>
    </location>
</feature>
<evidence type="ECO:0000313" key="9">
    <source>
        <dbReference type="EMBL" id="ODS30293.1"/>
    </source>
</evidence>